<dbReference type="GeneID" id="30923568"/>
<dbReference type="eggNOG" id="arCOG13359">
    <property type="taxonomic scope" value="Archaea"/>
</dbReference>
<feature type="coiled-coil region" evidence="1">
    <location>
        <begin position="418"/>
        <end position="487"/>
    </location>
</feature>
<accession>M0LYE9</accession>
<proteinExistence type="predicted"/>
<keyword evidence="2" id="KW-0812">Transmembrane</keyword>
<dbReference type="AlphaFoldDB" id="M0LYE9"/>
<evidence type="ECO:0000256" key="1">
    <source>
        <dbReference type="SAM" id="Coils"/>
    </source>
</evidence>
<evidence type="ECO:0000313" key="3">
    <source>
        <dbReference type="EMBL" id="EMA37379.1"/>
    </source>
</evidence>
<sequence length="878" mass="95978">MTWDIEAHDDQIRDVTTLGTIYTDVSSITGQVVDQHGDPVEQDNITVEAWGVDEPALDEADLGELEDDINSARDLADELENSVPEDYDEFTDDFEADDGRLDTREWDQAIDGTYPLVHQSDDWSVGTATVISSSVDDPRVRIDEGERVTISLWDPDEGGWVENQVDNSFPGAVTEGTIVVEQMDPLGETIDTRTLETTPKYETTGANPLSTNEHHVAEARLPVGIYQAYPEGERAKAYTFVVGDPDDIAADYAQDLWDRADRLEQRYDMAENALDDVVVRERTTTNATGHFEVNAPAGPDEYSIQAYKGDEEVITALNDLRDENLEDPSFDDLRLEDIREYSLDGANQSWLLPAETGTVYPEQQDAEVQVIRSDEIPWDDMEAYDDWRSWLEDELLNESVADLEGFDELPEEWTDENLTEIHDNYTDLLEENDHLQDELEDALDREVDVDVDYDDPDLNNDELVDEIETLEETLRTLEDRIDAGDGETEIGEETIRATFPFASDLEPDGVTVLKHPADGGDPTAVADEHWHIESSGVLAGDQVVVEYPTEELDTAVGQFEVVVANDEGVGRSDQVIQNPAFEGLVPDIQAISLNTHSPGPSEQVAMTVRPADGESIDGITDVTAYDPDGNTIAGEVRADDRATFTTNGAGVHHVKLTVASGSGDEFVQAFKVRALEDGRSDDPTIRVADSASGSFALAGEGLRNAAIEREDDRLAVRGVVPADEVPGSIHVKPGEAMTGADGLTVRVLEGTDQRQVSSNIETVVHLDRSLDADAAVWRGDPAWFGANPLAVDDTTRHGEVQLRGEDGEKTVIRTYTDSDGTIDLTIDPDPGIVAGLQHSLAMSLPSPSLPILSVGAIHAATAGLTVGLGLFTRRRVAA</sequence>
<organism evidence="3 4">
    <name type="scientific">Natronobacterium lacisalsi AJ5</name>
    <dbReference type="NCBI Taxonomy" id="358396"/>
    <lineage>
        <taxon>Archaea</taxon>
        <taxon>Methanobacteriati</taxon>
        <taxon>Methanobacteriota</taxon>
        <taxon>Stenosarchaea group</taxon>
        <taxon>Halobacteria</taxon>
        <taxon>Halobacteriales</taxon>
        <taxon>Natrialbaceae</taxon>
        <taxon>Natronobacterium</taxon>
    </lineage>
</organism>
<comment type="caution">
    <text evidence="3">The sequence shown here is derived from an EMBL/GenBank/DDBJ whole genome shotgun (WGS) entry which is preliminary data.</text>
</comment>
<protein>
    <submittedName>
        <fullName evidence="3">Uncharacterized protein</fullName>
    </submittedName>
</protein>
<keyword evidence="1" id="KW-0175">Coiled coil</keyword>
<evidence type="ECO:0000313" key="4">
    <source>
        <dbReference type="Proteomes" id="UP000011555"/>
    </source>
</evidence>
<feature type="coiled-coil region" evidence="1">
    <location>
        <begin position="253"/>
        <end position="280"/>
    </location>
</feature>
<dbReference type="Proteomes" id="UP000011555">
    <property type="component" value="Unassembled WGS sequence"/>
</dbReference>
<name>M0LYE9_NATLA</name>
<evidence type="ECO:0000256" key="2">
    <source>
        <dbReference type="SAM" id="Phobius"/>
    </source>
</evidence>
<keyword evidence="2" id="KW-0472">Membrane</keyword>
<dbReference type="PATRIC" id="fig|358396.7.peg.155"/>
<gene>
    <name evidence="3" type="ORF">C445_00781</name>
</gene>
<dbReference type="EMBL" id="AOLZ01000012">
    <property type="protein sequence ID" value="EMA37379.1"/>
    <property type="molecule type" value="Genomic_DNA"/>
</dbReference>
<reference evidence="3 4" key="1">
    <citation type="journal article" date="2014" name="PLoS Genet.">
        <title>Phylogenetically driven sequencing of extremely halophilic archaea reveals strategies for static and dynamic osmo-response.</title>
        <authorList>
            <person name="Becker E.A."/>
            <person name="Seitzer P.M."/>
            <person name="Tritt A."/>
            <person name="Larsen D."/>
            <person name="Krusor M."/>
            <person name="Yao A.I."/>
            <person name="Wu D."/>
            <person name="Madern D."/>
            <person name="Eisen J.A."/>
            <person name="Darling A.E."/>
            <person name="Facciotti M.T."/>
        </authorList>
    </citation>
    <scope>NUCLEOTIDE SEQUENCE [LARGE SCALE GENOMIC DNA]</scope>
    <source>
        <strain evidence="3 4">AJ5</strain>
    </source>
</reference>
<keyword evidence="4" id="KW-1185">Reference proteome</keyword>
<feature type="transmembrane region" description="Helical" evidence="2">
    <location>
        <begin position="849"/>
        <end position="871"/>
    </location>
</feature>
<keyword evidence="2" id="KW-1133">Transmembrane helix</keyword>
<dbReference type="InParanoid" id="M0LYE9"/>
<dbReference type="RefSeq" id="WP_007139918.1">
    <property type="nucleotide sequence ID" value="NZ_CP019286.1"/>
</dbReference>